<evidence type="ECO:0000313" key="2">
    <source>
        <dbReference type="Proteomes" id="UP000188604"/>
    </source>
</evidence>
<organism evidence="1 2">
    <name type="scientific">Neoasaia chiangmaiensis</name>
    <dbReference type="NCBI Taxonomy" id="320497"/>
    <lineage>
        <taxon>Bacteria</taxon>
        <taxon>Pseudomonadati</taxon>
        <taxon>Pseudomonadota</taxon>
        <taxon>Alphaproteobacteria</taxon>
        <taxon>Acetobacterales</taxon>
        <taxon>Acetobacteraceae</taxon>
        <taxon>Neoasaia</taxon>
    </lineage>
</organism>
<gene>
    <name evidence="1" type="ORF">A0U93_07895</name>
</gene>
<keyword evidence="2" id="KW-1185">Reference proteome</keyword>
<reference evidence="1 2" key="1">
    <citation type="submission" date="2016-03" db="EMBL/GenBank/DDBJ databases">
        <title>Acetic acid bacteria sequencing.</title>
        <authorList>
            <person name="Brandt J."/>
            <person name="Jakob F."/>
            <person name="Vogel R.F."/>
        </authorList>
    </citation>
    <scope>NUCLEOTIDE SEQUENCE [LARGE SCALE GENOMIC DNA]</scope>
    <source>
        <strain evidence="1 2">NBRC 101099</strain>
    </source>
</reference>
<evidence type="ECO:0000313" key="1">
    <source>
        <dbReference type="EMBL" id="AQS87869.1"/>
    </source>
</evidence>
<dbReference type="EMBL" id="CP014691">
    <property type="protein sequence ID" value="AQS87869.1"/>
    <property type="molecule type" value="Genomic_DNA"/>
</dbReference>
<dbReference type="RefSeq" id="WP_077806874.1">
    <property type="nucleotide sequence ID" value="NZ_BJXS01000007.1"/>
</dbReference>
<dbReference type="AlphaFoldDB" id="A0A1U9KQ74"/>
<dbReference type="OrthoDB" id="7173324at2"/>
<dbReference type="STRING" id="320497.A0U93_07895"/>
<dbReference type="InterPro" id="IPR021725">
    <property type="entry name" value="Cdd1"/>
</dbReference>
<protein>
    <submittedName>
        <fullName evidence="1">Mitomycin resistance protein mcrB</fullName>
    </submittedName>
</protein>
<dbReference type="Proteomes" id="UP000188604">
    <property type="component" value="Chromosome"/>
</dbReference>
<dbReference type="KEGG" id="nch:A0U93_07895"/>
<name>A0A1U9KQ74_9PROT</name>
<sequence length="97" mass="10723">MSAAARAHPLLALRNIGKAALADFRILGITTVEQLATQDADTLYVALCRKTGTRHDPCVHDVFAAAIHQARTGEALNWWQFTPARRDRQQRGDFPAV</sequence>
<proteinExistence type="predicted"/>
<accession>A0A1U9KQ74</accession>
<dbReference type="Gene3D" id="1.10.150.20">
    <property type="entry name" value="5' to 3' exonuclease, C-terminal subdomain"/>
    <property type="match status" value="1"/>
</dbReference>
<dbReference type="Pfam" id="PF11731">
    <property type="entry name" value="Cdd1"/>
    <property type="match status" value="1"/>
</dbReference>